<evidence type="ECO:0000256" key="4">
    <source>
        <dbReference type="ARBA" id="ARBA00022692"/>
    </source>
</evidence>
<feature type="region of interest" description="Disordered" evidence="7">
    <location>
        <begin position="263"/>
        <end position="300"/>
    </location>
</feature>
<comment type="caution">
    <text evidence="10">The sequence shown here is derived from an EMBL/GenBank/DDBJ whole genome shotgun (WGS) entry which is preliminary data.</text>
</comment>
<dbReference type="Pfam" id="PF01699">
    <property type="entry name" value="Na_Ca_ex"/>
    <property type="match status" value="2"/>
</dbReference>
<proteinExistence type="inferred from homology"/>
<dbReference type="Gene3D" id="1.20.1420.30">
    <property type="entry name" value="NCX, central ion-binding region"/>
    <property type="match status" value="2"/>
</dbReference>
<comment type="similarity">
    <text evidence="2">Belongs to the Ca(2+):cation antiporter (CaCA) (TC 2.A.19) family. SLC24A subfamily.</text>
</comment>
<feature type="domain" description="Sodium/calcium exchanger membrane region" evidence="9">
    <location>
        <begin position="421"/>
        <end position="577"/>
    </location>
</feature>
<comment type="subcellular location">
    <subcellularLocation>
        <location evidence="1">Membrane</location>
        <topology evidence="1">Multi-pass membrane protein</topology>
    </subcellularLocation>
</comment>
<dbReference type="GO" id="GO:0008273">
    <property type="term" value="F:calcium, potassium:sodium antiporter activity"/>
    <property type="evidence" value="ECO:0007669"/>
    <property type="project" value="TreeGrafter"/>
</dbReference>
<keyword evidence="3" id="KW-0813">Transport</keyword>
<evidence type="ECO:0000256" key="5">
    <source>
        <dbReference type="ARBA" id="ARBA00022989"/>
    </source>
</evidence>
<dbReference type="GO" id="GO:0006874">
    <property type="term" value="P:intracellular calcium ion homeostasis"/>
    <property type="evidence" value="ECO:0007669"/>
    <property type="project" value="TreeGrafter"/>
</dbReference>
<feature type="compositionally biased region" description="Low complexity" evidence="7">
    <location>
        <begin position="357"/>
        <end position="373"/>
    </location>
</feature>
<name>A0AAN6JRR4_9BASI</name>
<feature type="transmembrane region" description="Helical" evidence="8">
    <location>
        <begin position="444"/>
        <end position="463"/>
    </location>
</feature>
<feature type="transmembrane region" description="Helical" evidence="8">
    <location>
        <begin position="541"/>
        <end position="559"/>
    </location>
</feature>
<evidence type="ECO:0000256" key="2">
    <source>
        <dbReference type="ARBA" id="ARBA00005364"/>
    </source>
</evidence>
<feature type="transmembrane region" description="Helical" evidence="8">
    <location>
        <begin position="483"/>
        <end position="507"/>
    </location>
</feature>
<keyword evidence="3" id="KW-0050">Antiport</keyword>
<feature type="transmembrane region" description="Helical" evidence="8">
    <location>
        <begin position="20"/>
        <end position="40"/>
    </location>
</feature>
<sequence>MPAVLSRLTPSSTTTSTSNGNHVGQTLYLLLLLALAAILLERGCDLTLDNISQVALVARIDQTLVSLLTAGGEWEELAVVIAAIKQRRAALALGNIVGSAISNILGAFSLGLICAASPSSSTSDDDDDDTLQHGFRYADIDPHTGLTITRVDPTTLIISTAQRPDPTRFTFDRSAKTYATIQFLITTIVAPLLYFAQASADLYDPIQPRPSHPHTRRRRLLRKYIEWSPTAIRVLASALIALFVLYLLSVGIAIYRGWIAPPPDSDSDSSSSSSSPASSISSSSERAEEEDAVPDQHRPNGLLAGMWAKRFWARHRGPSEASLVSGGSSSSAPAPPPSYGAVASTQPQQPPPPPPAAADAAAAAAAAAAAEQQEQQRRQRRVTRRRRRQQRAADDSSPITHWLFTHYPSSRLWLSILPRLGLTLLGLLLLALSGSMLSSVGSRLASLWGWSDTLVGLTLLSFLTTIPEKALSAVAGSKGLGGALAGASAGSNIFLLSLCAGVALFGLADEREAAAAAAAAAAASAEGGEVRIPLLKWEEMVLLWVSSLVLCIIVCLTGGRRWHGWVLLLAYIVYLVAELSVWKR</sequence>
<accession>A0AAN6JRR4</accession>
<evidence type="ECO:0000259" key="9">
    <source>
        <dbReference type="Pfam" id="PF01699"/>
    </source>
</evidence>
<feature type="transmembrane region" description="Helical" evidence="8">
    <location>
        <begin position="224"/>
        <end position="255"/>
    </location>
</feature>
<feature type="compositionally biased region" description="Basic residues" evidence="7">
    <location>
        <begin position="378"/>
        <end position="390"/>
    </location>
</feature>
<evidence type="ECO:0000313" key="11">
    <source>
        <dbReference type="Proteomes" id="UP001176517"/>
    </source>
</evidence>
<dbReference type="AlphaFoldDB" id="A0AAN6JRR4"/>
<keyword evidence="5 8" id="KW-1133">Transmembrane helix</keyword>
<dbReference type="InterPro" id="IPR044880">
    <property type="entry name" value="NCX_ion-bd_dom_sf"/>
</dbReference>
<feature type="transmembrane region" description="Helical" evidence="8">
    <location>
        <begin position="90"/>
        <end position="113"/>
    </location>
</feature>
<dbReference type="PANTHER" id="PTHR10846">
    <property type="entry name" value="SODIUM/POTASSIUM/CALCIUM EXCHANGER"/>
    <property type="match status" value="1"/>
</dbReference>
<organism evidence="10 11">
    <name type="scientific">Tilletia horrida</name>
    <dbReference type="NCBI Taxonomy" id="155126"/>
    <lineage>
        <taxon>Eukaryota</taxon>
        <taxon>Fungi</taxon>
        <taxon>Dikarya</taxon>
        <taxon>Basidiomycota</taxon>
        <taxon>Ustilaginomycotina</taxon>
        <taxon>Exobasidiomycetes</taxon>
        <taxon>Tilletiales</taxon>
        <taxon>Tilletiaceae</taxon>
        <taxon>Tilletia</taxon>
    </lineage>
</organism>
<feature type="compositionally biased region" description="Low complexity" evidence="7">
    <location>
        <begin position="268"/>
        <end position="284"/>
    </location>
</feature>
<protein>
    <recommendedName>
        <fullName evidence="9">Sodium/calcium exchanger membrane region domain-containing protein</fullName>
    </recommendedName>
</protein>
<dbReference type="InterPro" id="IPR004837">
    <property type="entry name" value="NaCa_Exmemb"/>
</dbReference>
<evidence type="ECO:0000256" key="6">
    <source>
        <dbReference type="ARBA" id="ARBA00023136"/>
    </source>
</evidence>
<dbReference type="GO" id="GO:0005886">
    <property type="term" value="C:plasma membrane"/>
    <property type="evidence" value="ECO:0007669"/>
    <property type="project" value="TreeGrafter"/>
</dbReference>
<gene>
    <name evidence="10" type="ORF">OC846_003445</name>
</gene>
<feature type="transmembrane region" description="Helical" evidence="8">
    <location>
        <begin position="565"/>
        <end position="582"/>
    </location>
</feature>
<reference evidence="10" key="1">
    <citation type="journal article" date="2023" name="PhytoFront">
        <title>Draft Genome Resources of Seven Strains of Tilletia horrida, Causal Agent of Kernel Smut of Rice.</title>
        <authorList>
            <person name="Khanal S."/>
            <person name="Antony Babu S."/>
            <person name="Zhou X.G."/>
        </authorList>
    </citation>
    <scope>NUCLEOTIDE SEQUENCE</scope>
    <source>
        <strain evidence="10">TX6</strain>
    </source>
</reference>
<evidence type="ECO:0000256" key="1">
    <source>
        <dbReference type="ARBA" id="ARBA00004141"/>
    </source>
</evidence>
<keyword evidence="11" id="KW-1185">Reference proteome</keyword>
<evidence type="ECO:0000256" key="3">
    <source>
        <dbReference type="ARBA" id="ARBA00022449"/>
    </source>
</evidence>
<keyword evidence="4 8" id="KW-0812">Transmembrane</keyword>
<feature type="region of interest" description="Disordered" evidence="7">
    <location>
        <begin position="319"/>
        <end position="394"/>
    </location>
</feature>
<keyword evidence="6 8" id="KW-0472">Membrane</keyword>
<feature type="transmembrane region" description="Helical" evidence="8">
    <location>
        <begin position="412"/>
        <end position="432"/>
    </location>
</feature>
<dbReference type="Proteomes" id="UP001176517">
    <property type="component" value="Unassembled WGS sequence"/>
</dbReference>
<feature type="transmembrane region" description="Helical" evidence="8">
    <location>
        <begin position="181"/>
        <end position="203"/>
    </location>
</feature>
<evidence type="ECO:0000256" key="7">
    <source>
        <dbReference type="SAM" id="MobiDB-lite"/>
    </source>
</evidence>
<evidence type="ECO:0000256" key="8">
    <source>
        <dbReference type="SAM" id="Phobius"/>
    </source>
</evidence>
<dbReference type="PANTHER" id="PTHR10846:SF8">
    <property type="entry name" value="INNER MEMBRANE PROTEIN YRBG"/>
    <property type="match status" value="1"/>
</dbReference>
<evidence type="ECO:0000313" key="10">
    <source>
        <dbReference type="EMBL" id="KAK0551067.1"/>
    </source>
</evidence>
<dbReference type="InterPro" id="IPR004481">
    <property type="entry name" value="K/Na/Ca-exchanger"/>
</dbReference>
<feature type="domain" description="Sodium/calcium exchanger membrane region" evidence="9">
    <location>
        <begin position="29"/>
        <end position="116"/>
    </location>
</feature>
<feature type="compositionally biased region" description="Low complexity" evidence="7">
    <location>
        <begin position="319"/>
        <end position="332"/>
    </location>
</feature>
<dbReference type="EMBL" id="JAPDMZ010000083">
    <property type="protein sequence ID" value="KAK0551067.1"/>
    <property type="molecule type" value="Genomic_DNA"/>
</dbReference>
<dbReference type="GO" id="GO:0005262">
    <property type="term" value="F:calcium channel activity"/>
    <property type="evidence" value="ECO:0007669"/>
    <property type="project" value="TreeGrafter"/>
</dbReference>